<accession>A0A9W9JI48</accession>
<keyword evidence="2" id="KW-1185">Reference proteome</keyword>
<sequence length="413" mass="45563">MLLVLRPDYQPGQSHRCAVLLDVLHVIIRHQPSELLHVLVPGKEARVADGAEVGDHEAVRSPVISILRVTLMVRDLRHLSQPVVVQGQPVDLVVDLVAVGQRIEELTELSRLPDPDLLPILVHVVPVLILLELGRLHRTLLDRRVDVVAPGFHRPDADRHAFHRGHIRAVHTIPPRVGRVAAIELLECRERLVAVLEVVVVHVPGTHERQVPAQAFHLVAGDHLRVGIEEDLSLSVNCADILLVVTARAAVHHVPVVVRIVQVVVVAPVGQQCRALQVGRVELRALFAEDGVVLQRGRRDAPLLRVLRVGQIDGECLAHHLRVELLVLLEQLLGLVDPVLHLRPRCLELCVHIVDFVLMMVADVVERLVVFLLLVGAEDVLDVIGEIGFGCSFPGSRHGALASILTLWDTFLS</sequence>
<evidence type="ECO:0000313" key="2">
    <source>
        <dbReference type="Proteomes" id="UP001150942"/>
    </source>
</evidence>
<comment type="caution">
    <text evidence="1">The sequence shown here is derived from an EMBL/GenBank/DDBJ whole genome shotgun (WGS) entry which is preliminary data.</text>
</comment>
<reference evidence="1" key="2">
    <citation type="journal article" date="2023" name="IMA Fungus">
        <title>Comparative genomic study of the Penicillium genus elucidates a diverse pangenome and 15 lateral gene transfer events.</title>
        <authorList>
            <person name="Petersen C."/>
            <person name="Sorensen T."/>
            <person name="Nielsen M.R."/>
            <person name="Sondergaard T.E."/>
            <person name="Sorensen J.L."/>
            <person name="Fitzpatrick D.A."/>
            <person name="Frisvad J.C."/>
            <person name="Nielsen K.L."/>
        </authorList>
    </citation>
    <scope>NUCLEOTIDE SEQUENCE</scope>
    <source>
        <strain evidence="1">IBT 20477</strain>
    </source>
</reference>
<dbReference type="AlphaFoldDB" id="A0A9W9JI48"/>
<dbReference type="EMBL" id="JAPQKQ010000005">
    <property type="protein sequence ID" value="KAJ5197354.1"/>
    <property type="molecule type" value="Genomic_DNA"/>
</dbReference>
<evidence type="ECO:0000313" key="1">
    <source>
        <dbReference type="EMBL" id="KAJ5197354.1"/>
    </source>
</evidence>
<reference evidence="1" key="1">
    <citation type="submission" date="2022-11" db="EMBL/GenBank/DDBJ databases">
        <authorList>
            <person name="Petersen C."/>
        </authorList>
    </citation>
    <scope>NUCLEOTIDE SEQUENCE</scope>
    <source>
        <strain evidence="1">IBT 20477</strain>
    </source>
</reference>
<dbReference type="Proteomes" id="UP001150942">
    <property type="component" value="Unassembled WGS sequence"/>
</dbReference>
<gene>
    <name evidence="1" type="ORF">N7449_007833</name>
</gene>
<organism evidence="1 2">
    <name type="scientific">Penicillium cf. viridicatum</name>
    <dbReference type="NCBI Taxonomy" id="2972119"/>
    <lineage>
        <taxon>Eukaryota</taxon>
        <taxon>Fungi</taxon>
        <taxon>Dikarya</taxon>
        <taxon>Ascomycota</taxon>
        <taxon>Pezizomycotina</taxon>
        <taxon>Eurotiomycetes</taxon>
        <taxon>Eurotiomycetidae</taxon>
        <taxon>Eurotiales</taxon>
        <taxon>Aspergillaceae</taxon>
        <taxon>Penicillium</taxon>
    </lineage>
</organism>
<protein>
    <submittedName>
        <fullName evidence="1">Uncharacterized protein</fullName>
    </submittedName>
</protein>
<dbReference type="OrthoDB" id="10395448at2759"/>
<proteinExistence type="predicted"/>
<name>A0A9W9JI48_9EURO</name>